<evidence type="ECO:0000256" key="4">
    <source>
        <dbReference type="ARBA" id="ARBA00022741"/>
    </source>
</evidence>
<accession>A0A9X1S0U7</accession>
<evidence type="ECO:0000313" key="12">
    <source>
        <dbReference type="EMBL" id="MCC2029652.1"/>
    </source>
</evidence>
<feature type="binding site" evidence="8">
    <location>
        <position position="195"/>
    </location>
    <ligand>
        <name>ATP</name>
        <dbReference type="ChEBI" id="CHEBI:30616"/>
    </ligand>
</feature>
<comment type="pathway">
    <text evidence="8">Cofactor biosynthesis; NAD(+) biosynthesis; NAD(+) from deamido-NAD(+) (ammonia route): step 1/1.</text>
</comment>
<comment type="caution">
    <text evidence="12">The sequence shown here is derived from an EMBL/GenBank/DDBJ whole genome shotgun (WGS) entry which is preliminary data.</text>
</comment>
<name>A0A9X1S0U7_9MICO</name>
<sequence>MTEFSTESLAIDEEAETERIGERIRRYLSASRRKGIVVAVSGGIDSSVVAALSVRALGPERVFALHLPERESSENTISYSTELTDALGVDSAEENITPILTAAGCYQRRDDAIRSVIPEYGPGWASKIVLPSVIDSDALRLFSVVAQSPDGEQVSARLTASAYLEIVAASNFKQRTRKMLEYYHADRLNYAVAGTPNRLEYDQGFFVKLGDGAADIKPIAHLYKTQVYALAAYLGVPESIRTRQPTTDTYSMPQSQEEFYFSLPYALMDLCLFGLNHGIGAEAVAQAADLSAEQVERVFRDIEQKRRSTAYLHEAPVLIAPVGEVEHLDLT</sequence>
<evidence type="ECO:0000256" key="1">
    <source>
        <dbReference type="ARBA" id="ARBA00005859"/>
    </source>
</evidence>
<dbReference type="PANTHER" id="PTHR23090">
    <property type="entry name" value="NH 3 /GLUTAMINE-DEPENDENT NAD + SYNTHETASE"/>
    <property type="match status" value="1"/>
</dbReference>
<dbReference type="CDD" id="cd00553">
    <property type="entry name" value="NAD_synthase"/>
    <property type="match status" value="1"/>
</dbReference>
<dbReference type="GO" id="GO:0008795">
    <property type="term" value="F:NAD+ synthase activity"/>
    <property type="evidence" value="ECO:0007669"/>
    <property type="project" value="UniProtKB-UniRule"/>
</dbReference>
<feature type="binding site" evidence="8">
    <location>
        <position position="224"/>
    </location>
    <ligand>
        <name>ATP</name>
        <dbReference type="ChEBI" id="CHEBI:30616"/>
    </ligand>
</feature>
<feature type="domain" description="NAD/GMP synthase" evidence="11">
    <location>
        <begin position="18"/>
        <end position="103"/>
    </location>
</feature>
<reference evidence="12" key="1">
    <citation type="submission" date="2021-04" db="EMBL/GenBank/DDBJ databases">
        <title>Microbacterium tenobrionis sp. nov. and Microbacterium allomyrinae sp. nov., isolated from larvae of Tenobrio molitor and Allomyrina dichotoma, respectively.</title>
        <authorList>
            <person name="Lee S.D."/>
        </authorList>
    </citation>
    <scope>NUCLEOTIDE SEQUENCE</scope>
    <source>
        <strain evidence="12">YMB-B2</strain>
    </source>
</reference>
<comment type="caution">
    <text evidence="8">Lacks conserved residue(s) required for the propagation of feature annotation.</text>
</comment>
<dbReference type="GO" id="GO:0004359">
    <property type="term" value="F:glutaminase activity"/>
    <property type="evidence" value="ECO:0007669"/>
    <property type="project" value="InterPro"/>
</dbReference>
<dbReference type="GO" id="GO:0046872">
    <property type="term" value="F:metal ion binding"/>
    <property type="evidence" value="ECO:0007669"/>
    <property type="project" value="UniProtKB-KW"/>
</dbReference>
<feature type="binding site" evidence="8">
    <location>
        <position position="45"/>
    </location>
    <ligand>
        <name>Mg(2+)</name>
        <dbReference type="ChEBI" id="CHEBI:18420"/>
    </ligand>
</feature>
<evidence type="ECO:0000256" key="9">
    <source>
        <dbReference type="RuleBase" id="RU003811"/>
    </source>
</evidence>
<keyword evidence="4 8" id="KW-0547">Nucleotide-binding</keyword>
<keyword evidence="13" id="KW-1185">Reference proteome</keyword>
<feature type="binding site" evidence="8">
    <location>
        <position position="200"/>
    </location>
    <ligand>
        <name>Mg(2+)</name>
        <dbReference type="ChEBI" id="CHEBI:18420"/>
    </ligand>
</feature>
<feature type="binding site" description="in other chain" evidence="8">
    <location>
        <position position="208"/>
    </location>
    <ligand>
        <name>deamido-NAD(+)</name>
        <dbReference type="ChEBI" id="CHEBI:58437"/>
        <note>ligand shared between two neighboring subunits</note>
    </ligand>
</feature>
<dbReference type="InterPro" id="IPR022926">
    <property type="entry name" value="NH(3)-dep_NAD(+)_synth"/>
</dbReference>
<evidence type="ECO:0000313" key="13">
    <source>
        <dbReference type="Proteomes" id="UP001139289"/>
    </source>
</evidence>
<feature type="binding site" evidence="8">
    <location>
        <position position="215"/>
    </location>
    <ligand>
        <name>deamido-NAD(+)</name>
        <dbReference type="ChEBI" id="CHEBI:58437"/>
        <note>ligand shared between two neighboring subunits</note>
    </ligand>
</feature>
<keyword evidence="5 8" id="KW-0067">ATP-binding</keyword>
<evidence type="ECO:0000256" key="7">
    <source>
        <dbReference type="ARBA" id="ARBA00023027"/>
    </source>
</evidence>
<feature type="binding site" evidence="8">
    <location>
        <position position="246"/>
    </location>
    <ligand>
        <name>ATP</name>
        <dbReference type="ChEBI" id="CHEBI:30616"/>
    </ligand>
</feature>
<comment type="function">
    <text evidence="8">Catalyzes the ATP-dependent amidation of deamido-NAD to form NAD. Uses ammonia as a nitrogen source.</text>
</comment>
<evidence type="ECO:0000256" key="5">
    <source>
        <dbReference type="ARBA" id="ARBA00022840"/>
    </source>
</evidence>
<dbReference type="InterPro" id="IPR014729">
    <property type="entry name" value="Rossmann-like_a/b/a_fold"/>
</dbReference>
<dbReference type="Proteomes" id="UP001139289">
    <property type="component" value="Unassembled WGS sequence"/>
</dbReference>
<keyword evidence="6 8" id="KW-0460">Magnesium</keyword>
<comment type="catalytic activity">
    <reaction evidence="8 10">
        <text>deamido-NAD(+) + NH4(+) + ATP = AMP + diphosphate + NAD(+) + H(+)</text>
        <dbReference type="Rhea" id="RHEA:21188"/>
        <dbReference type="ChEBI" id="CHEBI:15378"/>
        <dbReference type="ChEBI" id="CHEBI:28938"/>
        <dbReference type="ChEBI" id="CHEBI:30616"/>
        <dbReference type="ChEBI" id="CHEBI:33019"/>
        <dbReference type="ChEBI" id="CHEBI:57540"/>
        <dbReference type="ChEBI" id="CHEBI:58437"/>
        <dbReference type="ChEBI" id="CHEBI:456215"/>
        <dbReference type="EC" id="6.3.1.5"/>
    </reaction>
</comment>
<dbReference type="GO" id="GO:0005737">
    <property type="term" value="C:cytoplasm"/>
    <property type="evidence" value="ECO:0007669"/>
    <property type="project" value="InterPro"/>
</dbReference>
<dbReference type="HAMAP" id="MF_00193">
    <property type="entry name" value="NadE_ammonia_dep"/>
    <property type="match status" value="1"/>
</dbReference>
<dbReference type="Pfam" id="PF02540">
    <property type="entry name" value="NAD_synthase"/>
    <property type="match status" value="2"/>
</dbReference>
<dbReference type="InterPro" id="IPR022310">
    <property type="entry name" value="NAD/GMP_synthase"/>
</dbReference>
<feature type="binding site" description="in other chain" evidence="8">
    <location>
        <position position="175"/>
    </location>
    <ligand>
        <name>deamido-NAD(+)</name>
        <dbReference type="ChEBI" id="CHEBI:58437"/>
        <note>ligand shared between two neighboring subunits</note>
    </ligand>
</feature>
<evidence type="ECO:0000256" key="8">
    <source>
        <dbReference type="HAMAP-Rule" id="MF_00193"/>
    </source>
</evidence>
<dbReference type="EC" id="6.3.1.5" evidence="8 10"/>
<feature type="binding site" evidence="8">
    <location>
        <begin position="39"/>
        <end position="46"/>
    </location>
    <ligand>
        <name>ATP</name>
        <dbReference type="ChEBI" id="CHEBI:30616"/>
    </ligand>
</feature>
<keyword evidence="7 8" id="KW-0520">NAD</keyword>
<dbReference type="PANTHER" id="PTHR23090:SF9">
    <property type="entry name" value="GLUTAMINE-DEPENDENT NAD(+) SYNTHETASE"/>
    <property type="match status" value="1"/>
</dbReference>
<evidence type="ECO:0000256" key="2">
    <source>
        <dbReference type="ARBA" id="ARBA00022598"/>
    </source>
</evidence>
<evidence type="ECO:0000256" key="10">
    <source>
        <dbReference type="RuleBase" id="RU003812"/>
    </source>
</evidence>
<keyword evidence="3 8" id="KW-0479">Metal-binding</keyword>
<dbReference type="RefSeq" id="WP_227530678.1">
    <property type="nucleotide sequence ID" value="NZ_JAGTTM010000002.1"/>
</dbReference>
<proteinExistence type="inferred from homology"/>
<dbReference type="GO" id="GO:0003952">
    <property type="term" value="F:NAD+ synthase (glutamine-hydrolyzing) activity"/>
    <property type="evidence" value="ECO:0007669"/>
    <property type="project" value="InterPro"/>
</dbReference>
<dbReference type="GO" id="GO:0005524">
    <property type="term" value="F:ATP binding"/>
    <property type="evidence" value="ECO:0007669"/>
    <property type="project" value="UniProtKB-UniRule"/>
</dbReference>
<comment type="subunit">
    <text evidence="8">Homodimer.</text>
</comment>
<dbReference type="InterPro" id="IPR003694">
    <property type="entry name" value="NAD_synthase"/>
</dbReference>
<dbReference type="AlphaFoldDB" id="A0A9X1S0U7"/>
<dbReference type="Gene3D" id="3.40.50.620">
    <property type="entry name" value="HUPs"/>
    <property type="match status" value="1"/>
</dbReference>
<comment type="similarity">
    <text evidence="1 8 9">Belongs to the NAD synthetase family.</text>
</comment>
<protein>
    <recommendedName>
        <fullName evidence="8 10">NH(3)-dependent NAD(+) synthetase</fullName>
        <ecNumber evidence="8 10">6.3.1.5</ecNumber>
    </recommendedName>
</protein>
<dbReference type="NCBIfam" id="TIGR00552">
    <property type="entry name" value="nadE"/>
    <property type="match status" value="1"/>
</dbReference>
<evidence type="ECO:0000259" key="11">
    <source>
        <dbReference type="Pfam" id="PF02540"/>
    </source>
</evidence>
<dbReference type="EMBL" id="JAGTTM010000002">
    <property type="protein sequence ID" value="MCC2029652.1"/>
    <property type="molecule type" value="Genomic_DNA"/>
</dbReference>
<organism evidence="12 13">
    <name type="scientific">Microbacterium tenebrionis</name>
    <dbReference type="NCBI Taxonomy" id="2830665"/>
    <lineage>
        <taxon>Bacteria</taxon>
        <taxon>Bacillati</taxon>
        <taxon>Actinomycetota</taxon>
        <taxon>Actinomycetes</taxon>
        <taxon>Micrococcales</taxon>
        <taxon>Microbacteriaceae</taxon>
        <taxon>Microbacterium</taxon>
    </lineage>
</organism>
<gene>
    <name evidence="8 12" type="primary">nadE</name>
    <name evidence="12" type="ORF">KEC56_08990</name>
</gene>
<dbReference type="GO" id="GO:0009435">
    <property type="term" value="P:NAD+ biosynthetic process"/>
    <property type="evidence" value="ECO:0007669"/>
    <property type="project" value="UniProtKB-UniRule"/>
</dbReference>
<dbReference type="NCBIfam" id="NF002048">
    <property type="entry name" value="PRK00876.1"/>
    <property type="match status" value="1"/>
</dbReference>
<evidence type="ECO:0000256" key="3">
    <source>
        <dbReference type="ARBA" id="ARBA00022723"/>
    </source>
</evidence>
<dbReference type="SUPFAM" id="SSF52402">
    <property type="entry name" value="Adenine nucleotide alpha hydrolases-like"/>
    <property type="match status" value="1"/>
</dbReference>
<feature type="domain" description="NAD/GMP synthase" evidence="11">
    <location>
        <begin position="165"/>
        <end position="304"/>
    </location>
</feature>
<keyword evidence="2 8" id="KW-0436">Ligase</keyword>
<evidence type="ECO:0000256" key="6">
    <source>
        <dbReference type="ARBA" id="ARBA00022842"/>
    </source>
</evidence>